<reference evidence="1" key="1">
    <citation type="submission" date="2021-02" db="EMBL/GenBank/DDBJ databases">
        <authorList>
            <person name="Syme A R."/>
            <person name="Syme A R."/>
            <person name="Moolhuijzen P."/>
        </authorList>
    </citation>
    <scope>NUCLEOTIDE SEQUENCE</scope>
    <source>
        <strain evidence="1">W1-1</strain>
    </source>
</reference>
<protein>
    <submittedName>
        <fullName evidence="1">Uncharacterized protein</fullName>
    </submittedName>
</protein>
<sequence>MAQRKRLGINEKDAGAHKIPADDFRRYWVSAEAFSPRNANPAVAANQHDNGFNHLNITVTPFLADLDPPKPPAFDSFTPEEETAYLVLFATKLRFAKAYMLKERELGLSPYRPHINREAAAMELAEPPIILDMHAQHVLRLLLDMEAELRRLAAGPNGEELEEKLILEPGGNYLLFWEMLKASLVWQVPGRSMKDQAETAERVMVDVLEKIVEP</sequence>
<accession>A0A6S6W8A9</accession>
<organism evidence="1 2">
    <name type="scientific">Pyrenophora teres f. teres</name>
    <dbReference type="NCBI Taxonomy" id="97479"/>
    <lineage>
        <taxon>Eukaryota</taxon>
        <taxon>Fungi</taxon>
        <taxon>Dikarya</taxon>
        <taxon>Ascomycota</taxon>
        <taxon>Pezizomycotina</taxon>
        <taxon>Dothideomycetes</taxon>
        <taxon>Pleosporomycetidae</taxon>
        <taxon>Pleosporales</taxon>
        <taxon>Pleosporineae</taxon>
        <taxon>Pleosporaceae</taxon>
        <taxon>Pyrenophora</taxon>
    </lineage>
</organism>
<evidence type="ECO:0000313" key="2">
    <source>
        <dbReference type="Proteomes" id="UP000472372"/>
    </source>
</evidence>
<name>A0A6S6W8A9_9PLEO</name>
<evidence type="ECO:0000313" key="1">
    <source>
        <dbReference type="EMBL" id="CAE7175635.1"/>
    </source>
</evidence>
<dbReference type="Proteomes" id="UP000472372">
    <property type="component" value="Chromosome 5"/>
</dbReference>
<dbReference type="AlphaFoldDB" id="A0A6S6W8A9"/>
<proteinExistence type="predicted"/>
<gene>
    <name evidence="1" type="ORF">PTTW11_05847</name>
</gene>
<dbReference type="EMBL" id="HG992981">
    <property type="protein sequence ID" value="CAE7175635.1"/>
    <property type="molecule type" value="Genomic_DNA"/>
</dbReference>